<dbReference type="SUPFAM" id="SSF52540">
    <property type="entry name" value="P-loop containing nucleoside triphosphate hydrolases"/>
    <property type="match status" value="1"/>
</dbReference>
<dbReference type="PANTHER" id="PTHR30486:SF12">
    <property type="entry name" value="TYPE IV PILUS ATPASE PILU"/>
    <property type="match status" value="1"/>
</dbReference>
<dbReference type="Pfam" id="PF00437">
    <property type="entry name" value="T2SSE"/>
    <property type="match status" value="1"/>
</dbReference>
<dbReference type="InterPro" id="IPR001482">
    <property type="entry name" value="T2SS/T4SS_dom"/>
</dbReference>
<dbReference type="InterPro" id="IPR006321">
    <property type="entry name" value="PilT/PilU"/>
</dbReference>
<dbReference type="RefSeq" id="WP_386364685.1">
    <property type="nucleotide sequence ID" value="NZ_JBHRXZ010000022.1"/>
</dbReference>
<dbReference type="NCBIfam" id="TIGR01420">
    <property type="entry name" value="pilT_fam"/>
    <property type="match status" value="1"/>
</dbReference>
<protein>
    <submittedName>
        <fullName evidence="3">PilT/PilU family type 4a pilus ATPase</fullName>
    </submittedName>
</protein>
<keyword evidence="4" id="KW-1185">Reference proteome</keyword>
<comment type="caution">
    <text evidence="3">The sequence shown here is derived from an EMBL/GenBank/DDBJ whole genome shotgun (WGS) entry which is preliminary data.</text>
</comment>
<dbReference type="EMBL" id="JBHRXZ010000022">
    <property type="protein sequence ID" value="MFC3608290.1"/>
    <property type="molecule type" value="Genomic_DNA"/>
</dbReference>
<organism evidence="3 4">
    <name type="scientific">Stutzerimonas tarimensis</name>
    <dbReference type="NCBI Taxonomy" id="1507735"/>
    <lineage>
        <taxon>Bacteria</taxon>
        <taxon>Pseudomonadati</taxon>
        <taxon>Pseudomonadota</taxon>
        <taxon>Gammaproteobacteria</taxon>
        <taxon>Pseudomonadales</taxon>
        <taxon>Pseudomonadaceae</taxon>
        <taxon>Stutzerimonas</taxon>
    </lineage>
</organism>
<evidence type="ECO:0000313" key="3">
    <source>
        <dbReference type="EMBL" id="MFC3608290.1"/>
    </source>
</evidence>
<dbReference type="Gene3D" id="3.30.450.90">
    <property type="match status" value="1"/>
</dbReference>
<proteinExistence type="inferred from homology"/>
<comment type="similarity">
    <text evidence="1">Belongs to the GSP E family.</text>
</comment>
<sequence length="364" mass="40717">MAGVPDLSPLLRLLVEQGGSDLFLSVGAPPFIRREGASRPVDMPPLPPEAVRQLVYPLLSEAQRAEFERELELNLAISLAGIGRFRFNLYYQRGEVTLVARHVKDRIPSAAELGLPQTLEKLALRDRGLILVVGAAGSGKSTTLASMIDHRNRHKYGHILCIEDPIEFMHTHQRCIVDQREVGLDTHSFEAALRNVLRETPDVIMLGEVRDQQTMQQALHYAETGHLCLATLHATGSLQAIERVVHFFPEHARGQMLADLAQNLLAIVAQRLVPGRQKGRVAAVELLLSTPYLRDLIKRDRLHELREAIANAPEPGLQTFDQHLFRLLEAERISPEQALRHADSRTDLGLRMQLELGILARTEP</sequence>
<evidence type="ECO:0000256" key="1">
    <source>
        <dbReference type="ARBA" id="ARBA00006611"/>
    </source>
</evidence>
<accession>A0ABV7T521</accession>
<dbReference type="PROSITE" id="PS00662">
    <property type="entry name" value="T2SP_E"/>
    <property type="match status" value="1"/>
</dbReference>
<dbReference type="CDD" id="cd01131">
    <property type="entry name" value="PilT"/>
    <property type="match status" value="1"/>
</dbReference>
<gene>
    <name evidence="3" type="ORF">ACFOMF_10920</name>
</gene>
<dbReference type="InterPro" id="IPR050921">
    <property type="entry name" value="T4SS_GSP_E_ATPase"/>
</dbReference>
<dbReference type="Gene3D" id="3.40.50.300">
    <property type="entry name" value="P-loop containing nucleotide triphosphate hydrolases"/>
    <property type="match status" value="1"/>
</dbReference>
<name>A0ABV7T521_9GAMM</name>
<dbReference type="Proteomes" id="UP001595630">
    <property type="component" value="Unassembled WGS sequence"/>
</dbReference>
<evidence type="ECO:0000259" key="2">
    <source>
        <dbReference type="PROSITE" id="PS00662"/>
    </source>
</evidence>
<evidence type="ECO:0000313" key="4">
    <source>
        <dbReference type="Proteomes" id="UP001595630"/>
    </source>
</evidence>
<feature type="domain" description="Bacterial type II secretion system protein E" evidence="2">
    <location>
        <begin position="197"/>
        <end position="211"/>
    </location>
</feature>
<dbReference type="InterPro" id="IPR027417">
    <property type="entry name" value="P-loop_NTPase"/>
</dbReference>
<reference evidence="4" key="1">
    <citation type="journal article" date="2019" name="Int. J. Syst. Evol. Microbiol.">
        <title>The Global Catalogue of Microorganisms (GCM) 10K type strain sequencing project: providing services to taxonomists for standard genome sequencing and annotation.</title>
        <authorList>
            <consortium name="The Broad Institute Genomics Platform"/>
            <consortium name="The Broad Institute Genome Sequencing Center for Infectious Disease"/>
            <person name="Wu L."/>
            <person name="Ma J."/>
        </authorList>
    </citation>
    <scope>NUCLEOTIDE SEQUENCE [LARGE SCALE GENOMIC DNA]</scope>
    <source>
        <strain evidence="4">KCTC 42447</strain>
    </source>
</reference>
<dbReference type="PANTHER" id="PTHR30486">
    <property type="entry name" value="TWITCHING MOTILITY PROTEIN PILT"/>
    <property type="match status" value="1"/>
</dbReference>